<protein>
    <submittedName>
        <fullName evidence="5">Sulfatase</fullName>
    </submittedName>
</protein>
<dbReference type="InterPro" id="IPR024607">
    <property type="entry name" value="Sulfatase_CS"/>
</dbReference>
<evidence type="ECO:0000313" key="6">
    <source>
        <dbReference type="Proteomes" id="UP001207918"/>
    </source>
</evidence>
<evidence type="ECO:0000259" key="4">
    <source>
        <dbReference type="Pfam" id="PF16347"/>
    </source>
</evidence>
<dbReference type="Pfam" id="PF16347">
    <property type="entry name" value="SGSH_C"/>
    <property type="match status" value="1"/>
</dbReference>
<evidence type="ECO:0000256" key="3">
    <source>
        <dbReference type="SAM" id="Coils"/>
    </source>
</evidence>
<dbReference type="PROSITE" id="PS00149">
    <property type="entry name" value="SULFATASE_2"/>
    <property type="match status" value="1"/>
</dbReference>
<evidence type="ECO:0000256" key="1">
    <source>
        <dbReference type="ARBA" id="ARBA00008779"/>
    </source>
</evidence>
<proteinExistence type="inferred from homology"/>
<comment type="similarity">
    <text evidence="1">Belongs to the sulfatase family.</text>
</comment>
<dbReference type="PROSITE" id="PS00523">
    <property type="entry name" value="SULFATASE_1"/>
    <property type="match status" value="1"/>
</dbReference>
<sequence length="472" mass="55133">MSDDHTSQTWGIYGSILDETVRAPNISRLSEEGAQLMNSFATNSICTPSRATILTGQYSHKNRVYTLSDRIDPEKQTFPTLFQQNGYQTGLIGKWHLKTRPSGFDYYNVLPGQGRYFDPILRDSETWPEGKAYEGFTADVITDHSIEWLEQRENKKPFLLLTHFKATHEPFNYPERFDTLYANTEIPEPESLYNFYPEDTGRTFEGQVLEILGRRFEANPERYSADEFSLEGLNKKEARHKTYQKFVKDFLRSGAAIDENIGRLLDYLDEKGLAENTIVIYTADQGYFMGEHGLFDKRMMYEESIRMPFVIRYPQEIKPDTKNEDIILNTDFAPLLLDYAGIPIPENMQGRSFRANLAGQTPEAWRQQMYYRYWMHEEHRPAHLGIRTKHYKLIYFYGQNLEGGYADGPTAPTWEFYDLKNDPKELKNVYNSSEYQDEIKKLKKQMMQLKEQVGDSDEQYPVMDSLLRNIGE</sequence>
<keyword evidence="2" id="KW-0378">Hydrolase</keyword>
<dbReference type="SUPFAM" id="SSF53649">
    <property type="entry name" value="Alkaline phosphatase-like"/>
    <property type="match status" value="1"/>
</dbReference>
<dbReference type="Gene3D" id="3.40.720.10">
    <property type="entry name" value="Alkaline Phosphatase, subunit A"/>
    <property type="match status" value="1"/>
</dbReference>
<comment type="caution">
    <text evidence="5">The sequence shown here is derived from an EMBL/GenBank/DDBJ whole genome shotgun (WGS) entry which is preliminary data.</text>
</comment>
<evidence type="ECO:0000313" key="5">
    <source>
        <dbReference type="EMBL" id="MCW9708076.1"/>
    </source>
</evidence>
<accession>A0ABT3PQE8</accession>
<name>A0ABT3PQE8_9BACT</name>
<feature type="coiled-coil region" evidence="3">
    <location>
        <begin position="432"/>
        <end position="459"/>
    </location>
</feature>
<dbReference type="Proteomes" id="UP001207918">
    <property type="component" value="Unassembled WGS sequence"/>
</dbReference>
<dbReference type="InterPro" id="IPR017850">
    <property type="entry name" value="Alkaline_phosphatase_core_sf"/>
</dbReference>
<feature type="domain" description="N-sulphoglucosamine sulphohydrolase C-terminal" evidence="4">
    <location>
        <begin position="290"/>
        <end position="452"/>
    </location>
</feature>
<gene>
    <name evidence="5" type="ORF">J6I44_14515</name>
</gene>
<keyword evidence="3" id="KW-0175">Coiled coil</keyword>
<dbReference type="PANTHER" id="PTHR43108:SF6">
    <property type="entry name" value="N-SULPHOGLUCOSAMINE SULPHOHYDROLASE"/>
    <property type="match status" value="1"/>
</dbReference>
<dbReference type="InterPro" id="IPR032506">
    <property type="entry name" value="SGSH_C"/>
</dbReference>
<keyword evidence="6" id="KW-1185">Reference proteome</keyword>
<evidence type="ECO:0000256" key="2">
    <source>
        <dbReference type="ARBA" id="ARBA00022801"/>
    </source>
</evidence>
<dbReference type="CDD" id="cd16031">
    <property type="entry name" value="G6S_like"/>
    <property type="match status" value="1"/>
</dbReference>
<organism evidence="5 6">
    <name type="scientific">Fodinibius salsisoli</name>
    <dbReference type="NCBI Taxonomy" id="2820877"/>
    <lineage>
        <taxon>Bacteria</taxon>
        <taxon>Pseudomonadati</taxon>
        <taxon>Balneolota</taxon>
        <taxon>Balneolia</taxon>
        <taxon>Balneolales</taxon>
        <taxon>Balneolaceae</taxon>
        <taxon>Fodinibius</taxon>
    </lineage>
</organism>
<reference evidence="5 6" key="1">
    <citation type="submission" date="2021-03" db="EMBL/GenBank/DDBJ databases">
        <title>Aliifodinibius sp. nov., a new bacterium isolated from saline soil.</title>
        <authorList>
            <person name="Galisteo C."/>
            <person name="De La Haba R."/>
            <person name="Sanchez-Porro C."/>
            <person name="Ventosa A."/>
        </authorList>
    </citation>
    <scope>NUCLEOTIDE SEQUENCE [LARGE SCALE GENOMIC DNA]</scope>
    <source>
        <strain evidence="5 6">1BSP15-2V2</strain>
    </source>
</reference>
<dbReference type="PANTHER" id="PTHR43108">
    <property type="entry name" value="N-ACETYLGLUCOSAMINE-6-SULFATASE FAMILY MEMBER"/>
    <property type="match status" value="1"/>
</dbReference>
<dbReference type="EMBL" id="JAGGJA010000010">
    <property type="protein sequence ID" value="MCW9708076.1"/>
    <property type="molecule type" value="Genomic_DNA"/>
</dbReference>